<dbReference type="Gene3D" id="3.90.660.10">
    <property type="match status" value="1"/>
</dbReference>
<keyword evidence="4" id="KW-1185">Reference proteome</keyword>
<accession>A0A5B1CGK7</accession>
<protein>
    <submittedName>
        <fullName evidence="3">Protoporphyrinogen oxidase</fullName>
    </submittedName>
</protein>
<dbReference type="SUPFAM" id="SSF51905">
    <property type="entry name" value="FAD/NAD(P)-binding domain"/>
    <property type="match status" value="1"/>
</dbReference>
<dbReference type="EMBL" id="VRLW01000001">
    <property type="protein sequence ID" value="KAA1260327.1"/>
    <property type="molecule type" value="Genomic_DNA"/>
</dbReference>
<name>A0A5B1CGK7_9BACT</name>
<dbReference type="Gene3D" id="3.50.50.60">
    <property type="entry name" value="FAD/NAD(P)-binding domain"/>
    <property type="match status" value="1"/>
</dbReference>
<dbReference type="PRINTS" id="PR00419">
    <property type="entry name" value="ADXRDTASE"/>
</dbReference>
<dbReference type="SUPFAM" id="SSF48173">
    <property type="entry name" value="Cryptochrome/photolyase FAD-binding domain"/>
    <property type="match status" value="1"/>
</dbReference>
<dbReference type="InterPro" id="IPR036155">
    <property type="entry name" value="Crypto/Photolyase_N_sf"/>
</dbReference>
<dbReference type="Gene3D" id="1.25.40.80">
    <property type="match status" value="1"/>
</dbReference>
<comment type="caution">
    <text evidence="3">The sequence shown here is derived from an EMBL/GenBank/DDBJ whole genome shotgun (WGS) entry which is preliminary data.</text>
</comment>
<gene>
    <name evidence="3" type="ORF">LF1_28660</name>
</gene>
<dbReference type="Pfam" id="PF13450">
    <property type="entry name" value="NAD_binding_8"/>
    <property type="match status" value="1"/>
</dbReference>
<dbReference type="PANTHER" id="PTHR16128:SF5">
    <property type="entry name" value="FAD_NAD(P)-BINDING OXIDOREDUCTASE FAMILY PROTEIN"/>
    <property type="match status" value="1"/>
</dbReference>
<dbReference type="Proteomes" id="UP000322699">
    <property type="component" value="Unassembled WGS sequence"/>
</dbReference>
<dbReference type="OrthoDB" id="5792777at2"/>
<evidence type="ECO:0000259" key="2">
    <source>
        <dbReference type="PROSITE" id="PS51645"/>
    </source>
</evidence>
<dbReference type="PANTHER" id="PTHR16128">
    <property type="entry name" value="FAD/NAD(P)-BINDING OXIDOREDUCTASE FAMILY PROTEIN"/>
    <property type="match status" value="1"/>
</dbReference>
<dbReference type="Pfam" id="PF00875">
    <property type="entry name" value="DNA_photolyase"/>
    <property type="match status" value="1"/>
</dbReference>
<dbReference type="InterPro" id="IPR002937">
    <property type="entry name" value="Amino_oxidase"/>
</dbReference>
<reference evidence="3 4" key="1">
    <citation type="submission" date="2019-08" db="EMBL/GenBank/DDBJ databases">
        <title>Deep-cultivation of Planctomycetes and their phenomic and genomic characterization uncovers novel biology.</title>
        <authorList>
            <person name="Wiegand S."/>
            <person name="Jogler M."/>
            <person name="Boedeker C."/>
            <person name="Pinto D."/>
            <person name="Vollmers J."/>
            <person name="Rivas-Marin E."/>
            <person name="Kohn T."/>
            <person name="Peeters S.H."/>
            <person name="Heuer A."/>
            <person name="Rast P."/>
            <person name="Oberbeckmann S."/>
            <person name="Bunk B."/>
            <person name="Jeske O."/>
            <person name="Meyerdierks A."/>
            <person name="Storesund J.E."/>
            <person name="Kallscheuer N."/>
            <person name="Luecker S."/>
            <person name="Lage O.M."/>
            <person name="Pohl T."/>
            <person name="Merkel B.J."/>
            <person name="Hornburger P."/>
            <person name="Mueller R.-W."/>
            <person name="Bruemmer F."/>
            <person name="Labrenz M."/>
            <person name="Spormann A.M."/>
            <person name="Op Den Camp H."/>
            <person name="Overmann J."/>
            <person name="Amann R."/>
            <person name="Jetten M.S.M."/>
            <person name="Mascher T."/>
            <person name="Medema M.H."/>
            <person name="Devos D.P."/>
            <person name="Kaster A.-K."/>
            <person name="Ovreas L."/>
            <person name="Rohde M."/>
            <person name="Galperin M.Y."/>
            <person name="Jogler C."/>
        </authorList>
    </citation>
    <scope>NUCLEOTIDE SEQUENCE [LARGE SCALE GENOMIC DNA]</scope>
    <source>
        <strain evidence="3 4">LF1</strain>
    </source>
</reference>
<dbReference type="SUPFAM" id="SSF52425">
    <property type="entry name" value="Cryptochrome/photolyase, N-terminal domain"/>
    <property type="match status" value="1"/>
</dbReference>
<dbReference type="GO" id="GO:0016491">
    <property type="term" value="F:oxidoreductase activity"/>
    <property type="evidence" value="ECO:0007669"/>
    <property type="project" value="InterPro"/>
</dbReference>
<dbReference type="InterPro" id="IPR014729">
    <property type="entry name" value="Rossmann-like_a/b/a_fold"/>
</dbReference>
<dbReference type="Pfam" id="PF01593">
    <property type="entry name" value="Amino_oxidase"/>
    <property type="match status" value="1"/>
</dbReference>
<evidence type="ECO:0000313" key="4">
    <source>
        <dbReference type="Proteomes" id="UP000322699"/>
    </source>
</evidence>
<dbReference type="InterPro" id="IPR036134">
    <property type="entry name" value="Crypto/Photolyase_FAD-like_sf"/>
</dbReference>
<dbReference type="InterPro" id="IPR036188">
    <property type="entry name" value="FAD/NAD-bd_sf"/>
</dbReference>
<evidence type="ECO:0000256" key="1">
    <source>
        <dbReference type="ARBA" id="ARBA00001932"/>
    </source>
</evidence>
<dbReference type="PROSITE" id="PS51645">
    <property type="entry name" value="PHR_CRY_ALPHA_BETA"/>
    <property type="match status" value="1"/>
</dbReference>
<feature type="domain" description="Photolyase/cryptochrome alpha/beta" evidence="2">
    <location>
        <begin position="28"/>
        <end position="159"/>
    </location>
</feature>
<dbReference type="Gene3D" id="1.10.579.10">
    <property type="entry name" value="DNA Cyclobutane Dipyrimidine Photolyase, subunit A, domain 3"/>
    <property type="match status" value="1"/>
</dbReference>
<dbReference type="InterPro" id="IPR006050">
    <property type="entry name" value="DNA_photolyase_N"/>
</dbReference>
<dbReference type="AlphaFoldDB" id="A0A5B1CGK7"/>
<organism evidence="3 4">
    <name type="scientific">Rubripirellula obstinata</name>
    <dbReference type="NCBI Taxonomy" id="406547"/>
    <lineage>
        <taxon>Bacteria</taxon>
        <taxon>Pseudomonadati</taxon>
        <taxon>Planctomycetota</taxon>
        <taxon>Planctomycetia</taxon>
        <taxon>Pirellulales</taxon>
        <taxon>Pirellulaceae</taxon>
        <taxon>Rubripirellula</taxon>
    </lineage>
</organism>
<sequence>MDLSLPPPLLERLRWTVSPDEANRGPGNFVLYWMHNALRAHENPALDTAICWARQNGLPLLVYHAISEEYPFASDRIHCFMLQGHRDVQRKLADRGIKAYFHLEREGHRGPHLRDLTRQAAVLVTELMPVQPLAGWIERLASRTKTPIATSDASCVLPIPVPVSEEACAHVDQYRSATKALHSKRVDLPYDEQPVDCEIFSGELPFVSMDLQDVSFADVISQCQVDHSISPVVDSPGGSRAGYARWNCFRDRFLEGGSVDNNDQDHQDDQNGWVESRLSAYLHFGMVSPLRIAREASSLGANRFLDRLLIFRELSFRFCDANIDQIETLDSLPDWALQSLLAHQADAREADYSWETLSRGQSKHPLWNACQRSLLKHGELHDDLRKTWGKALLRWTSTAGRSMRVAMDLNHRYALDGRDPCGYGGVLWCFGQFDQPSQSTQDYLGTVPARPLDDHLNRIDLDRLNKHVDRPVAEDLPRVAVVGAGLAGLMASRTLTDHGLDVTIFEKSGGVGGRMSTRRINKDTAGENAGEKAVLPQYQFDHGAQYFTARDPRFCRYVQSWIHDGIVKPWTGRIVELKSDGHVVAEKRSTLRYVGSPKMNTVARHLATDLNIQNHTRVERLVRSDRDTWNLIDSSENDLGEFDVVIANCPAPQALHLIGQHSSMSDQIRKVKMNSTWAVMLAANGLSDIPYDAAFINDGPLSWIARNSSKPGRKHEACQTWVLHASQQWSRDHINDSADTVQSQLIDAFRQATGCKPFQLDYAVAHRWLYAIPEKPLDQECLWDPAMGIAACGDWCGGPRIEGAFLSGMAAAGALLRHLTVDRSFQNVRVGIDR</sequence>
<dbReference type="Gene3D" id="3.40.50.620">
    <property type="entry name" value="HUPs"/>
    <property type="match status" value="1"/>
</dbReference>
<evidence type="ECO:0000313" key="3">
    <source>
        <dbReference type="EMBL" id="KAA1260327.1"/>
    </source>
</evidence>
<proteinExistence type="predicted"/>
<comment type="cofactor">
    <cofactor evidence="1">
        <name>(6R)-5,10-methylene-5,6,7,8-tetrahydrofolate</name>
        <dbReference type="ChEBI" id="CHEBI:15636"/>
    </cofactor>
</comment>